<feature type="non-terminal residue" evidence="1">
    <location>
        <position position="1"/>
    </location>
</feature>
<organism evidence="1 2">
    <name type="scientific">Candidatus Yonathbacteria bacterium CG_4_10_14_0_8_um_filter_43_17</name>
    <dbReference type="NCBI Taxonomy" id="1975099"/>
    <lineage>
        <taxon>Bacteria</taxon>
        <taxon>Candidatus Yonathiibacteriota</taxon>
    </lineage>
</organism>
<comment type="caution">
    <text evidence="1">The sequence shown here is derived from an EMBL/GenBank/DDBJ whole genome shotgun (WGS) entry which is preliminary data.</text>
</comment>
<reference evidence="2" key="1">
    <citation type="submission" date="2017-09" db="EMBL/GenBank/DDBJ databases">
        <title>Depth-based differentiation of microbial function through sediment-hosted aquifers and enrichment of novel symbionts in the deep terrestrial subsurface.</title>
        <authorList>
            <person name="Probst A.J."/>
            <person name="Ladd B."/>
            <person name="Jarett J.K."/>
            <person name="Geller-Mcgrath D.E."/>
            <person name="Sieber C.M.K."/>
            <person name="Emerson J.B."/>
            <person name="Anantharaman K."/>
            <person name="Thomas B.C."/>
            <person name="Malmstrom R."/>
            <person name="Stieglmeier M."/>
            <person name="Klingl A."/>
            <person name="Woyke T."/>
            <person name="Ryan C.M."/>
            <person name="Banfield J.F."/>
        </authorList>
    </citation>
    <scope>NUCLEOTIDE SEQUENCE [LARGE SCALE GENOMIC DNA]</scope>
</reference>
<accession>A0A2M7Q6C7</accession>
<dbReference type="AlphaFoldDB" id="A0A2M7Q6C7"/>
<evidence type="ECO:0000313" key="2">
    <source>
        <dbReference type="Proteomes" id="UP000230732"/>
    </source>
</evidence>
<evidence type="ECO:0000313" key="1">
    <source>
        <dbReference type="EMBL" id="PIY58662.1"/>
    </source>
</evidence>
<name>A0A2M7Q6C7_9BACT</name>
<dbReference type="Proteomes" id="UP000230732">
    <property type="component" value="Unassembled WGS sequence"/>
</dbReference>
<gene>
    <name evidence="1" type="ORF">COY98_00920</name>
</gene>
<protein>
    <submittedName>
        <fullName evidence="1">Uncharacterized protein</fullName>
    </submittedName>
</protein>
<sequence>VLKGGILGGLAGAAIGHEITKGAQWKPGDDEIVYIDSPYPTGNSGYASCGTVSVYCDKTPKQGMAPPMPGMCNDTESGGEVSYESLVRRAQRRAGCYDNSGYRAQPQYAHQPFVQVVYPPNLWERPENRQKTAEKKHAVAVDGPKVSNYRDEPMVHPSCKTGNYGADGVCLGNLVDGLANEQRACEGKTTNAVCPKAYNPGKWAGIYIRLSNDLAIRQREEQGGGFTTK</sequence>
<proteinExistence type="predicted"/>
<dbReference type="EMBL" id="PFKX01000024">
    <property type="protein sequence ID" value="PIY58662.1"/>
    <property type="molecule type" value="Genomic_DNA"/>
</dbReference>